<keyword evidence="1" id="KW-1133">Transmembrane helix</keyword>
<dbReference type="EMBL" id="LT840184">
    <property type="protein sequence ID" value="SMF64275.1"/>
    <property type="molecule type" value="Genomic_DNA"/>
</dbReference>
<sequence>MLKKTSVYIGTLILGIVLYLLSFIFMGSDLKAISDILIGAGASLFVISTVNLFTKYFEQRNPAVTKQSRTEYKDERSSSMRYKAKAKAGDMIQWLVLGIACLLIVIDASLWVIMVTLGVFLLYSILNRVFYE</sequence>
<evidence type="ECO:0000256" key="1">
    <source>
        <dbReference type="SAM" id="Phobius"/>
    </source>
</evidence>
<keyword evidence="1" id="KW-0472">Membrane</keyword>
<reference evidence="2 3" key="1">
    <citation type="submission" date="2017-04" db="EMBL/GenBank/DDBJ databases">
        <authorList>
            <person name="Afonso C.L."/>
            <person name="Miller P.J."/>
            <person name="Scott M.A."/>
            <person name="Spackman E."/>
            <person name="Goraichik I."/>
            <person name="Dimitrov K.M."/>
            <person name="Suarez D.L."/>
            <person name="Swayne D.E."/>
        </authorList>
    </citation>
    <scope>NUCLEOTIDE SEQUENCE [LARGE SCALE GENOMIC DNA]</scope>
    <source>
        <strain evidence="2 3">N3/975</strain>
    </source>
</reference>
<organism evidence="2 3">
    <name type="scientific">Paenibacillus uliginis N3/975</name>
    <dbReference type="NCBI Taxonomy" id="1313296"/>
    <lineage>
        <taxon>Bacteria</taxon>
        <taxon>Bacillati</taxon>
        <taxon>Bacillota</taxon>
        <taxon>Bacilli</taxon>
        <taxon>Bacillales</taxon>
        <taxon>Paenibacillaceae</taxon>
        <taxon>Paenibacillus</taxon>
    </lineage>
</organism>
<feature type="transmembrane region" description="Helical" evidence="1">
    <location>
        <begin position="32"/>
        <end position="53"/>
    </location>
</feature>
<dbReference type="AlphaFoldDB" id="A0A1X7G6H0"/>
<feature type="transmembrane region" description="Helical" evidence="1">
    <location>
        <begin position="7"/>
        <end position="26"/>
    </location>
</feature>
<feature type="transmembrane region" description="Helical" evidence="1">
    <location>
        <begin position="94"/>
        <end position="126"/>
    </location>
</feature>
<protein>
    <submittedName>
        <fullName evidence="2">Uncharacterized protein</fullName>
    </submittedName>
</protein>
<gene>
    <name evidence="2" type="ORF">SAMN05661091_0051</name>
</gene>
<dbReference type="Proteomes" id="UP000192940">
    <property type="component" value="Chromosome I"/>
</dbReference>
<keyword evidence="1" id="KW-0812">Transmembrane</keyword>
<evidence type="ECO:0000313" key="2">
    <source>
        <dbReference type="EMBL" id="SMF64275.1"/>
    </source>
</evidence>
<keyword evidence="3" id="KW-1185">Reference proteome</keyword>
<evidence type="ECO:0000313" key="3">
    <source>
        <dbReference type="Proteomes" id="UP000192940"/>
    </source>
</evidence>
<dbReference type="RefSeq" id="WP_208917101.1">
    <property type="nucleotide sequence ID" value="NZ_LT840184.1"/>
</dbReference>
<proteinExistence type="predicted"/>
<accession>A0A1X7G6H0</accession>
<name>A0A1X7G6H0_9BACL</name>
<dbReference type="STRING" id="1313296.SAMN05661091_0051"/>